<dbReference type="EMBL" id="LXQA010175821">
    <property type="protein sequence ID" value="MCI29920.1"/>
    <property type="molecule type" value="Genomic_DNA"/>
</dbReference>
<evidence type="ECO:0000313" key="2">
    <source>
        <dbReference type="Proteomes" id="UP000265520"/>
    </source>
</evidence>
<sequence>MVSALTAKAKGVNGSKLKSLRQVSCGAAPLSTGVINGFVRAFPNVDFIQ</sequence>
<comment type="caution">
    <text evidence="1">The sequence shown here is derived from an EMBL/GenBank/DDBJ whole genome shotgun (WGS) entry which is preliminary data.</text>
</comment>
<proteinExistence type="predicted"/>
<dbReference type="AlphaFoldDB" id="A0A392R257"/>
<name>A0A392R257_9FABA</name>
<dbReference type="Proteomes" id="UP000265520">
    <property type="component" value="Unassembled WGS sequence"/>
</dbReference>
<organism evidence="1 2">
    <name type="scientific">Trifolium medium</name>
    <dbReference type="NCBI Taxonomy" id="97028"/>
    <lineage>
        <taxon>Eukaryota</taxon>
        <taxon>Viridiplantae</taxon>
        <taxon>Streptophyta</taxon>
        <taxon>Embryophyta</taxon>
        <taxon>Tracheophyta</taxon>
        <taxon>Spermatophyta</taxon>
        <taxon>Magnoliopsida</taxon>
        <taxon>eudicotyledons</taxon>
        <taxon>Gunneridae</taxon>
        <taxon>Pentapetalae</taxon>
        <taxon>rosids</taxon>
        <taxon>fabids</taxon>
        <taxon>Fabales</taxon>
        <taxon>Fabaceae</taxon>
        <taxon>Papilionoideae</taxon>
        <taxon>50 kb inversion clade</taxon>
        <taxon>NPAAA clade</taxon>
        <taxon>Hologalegina</taxon>
        <taxon>IRL clade</taxon>
        <taxon>Trifolieae</taxon>
        <taxon>Trifolium</taxon>
    </lineage>
</organism>
<keyword evidence="1" id="KW-0436">Ligase</keyword>
<feature type="non-terminal residue" evidence="1">
    <location>
        <position position="49"/>
    </location>
</feature>
<dbReference type="GO" id="GO:0016874">
    <property type="term" value="F:ligase activity"/>
    <property type="evidence" value="ECO:0007669"/>
    <property type="project" value="UniProtKB-KW"/>
</dbReference>
<evidence type="ECO:0000313" key="1">
    <source>
        <dbReference type="EMBL" id="MCI29920.1"/>
    </source>
</evidence>
<keyword evidence="2" id="KW-1185">Reference proteome</keyword>
<reference evidence="1 2" key="1">
    <citation type="journal article" date="2018" name="Front. Plant Sci.">
        <title>Red Clover (Trifolium pratense) and Zigzag Clover (T. medium) - A Picture of Genomic Similarities and Differences.</title>
        <authorList>
            <person name="Dluhosova J."/>
            <person name="Istvanek J."/>
            <person name="Nedelnik J."/>
            <person name="Repkova J."/>
        </authorList>
    </citation>
    <scope>NUCLEOTIDE SEQUENCE [LARGE SCALE GENOMIC DNA]</scope>
    <source>
        <strain evidence="2">cv. 10/8</strain>
        <tissue evidence="1">Leaf</tissue>
    </source>
</reference>
<protein>
    <submittedName>
        <fullName evidence="1">4-coumarate-CoA ligase-like 6-like</fullName>
    </submittedName>
</protein>
<accession>A0A392R257</accession>
<dbReference type="Gene3D" id="3.40.50.980">
    <property type="match status" value="1"/>
</dbReference>